<keyword evidence="1" id="KW-0472">Membrane</keyword>
<protein>
    <submittedName>
        <fullName evidence="2">Uncharacterized protein</fullName>
    </submittedName>
</protein>
<keyword evidence="3" id="KW-1185">Reference proteome</keyword>
<keyword evidence="1" id="KW-1133">Transmembrane helix</keyword>
<accession>A0A2U2BSU4</accession>
<comment type="caution">
    <text evidence="2">The sequence shown here is derived from an EMBL/GenBank/DDBJ whole genome shotgun (WGS) entry which is preliminary data.</text>
</comment>
<name>A0A2U2BSU4_9PROT</name>
<evidence type="ECO:0000256" key="1">
    <source>
        <dbReference type="SAM" id="Phobius"/>
    </source>
</evidence>
<organism evidence="2 3">
    <name type="scientific">Marinicauda salina</name>
    <dbReference type="NCBI Taxonomy" id="2135793"/>
    <lineage>
        <taxon>Bacteria</taxon>
        <taxon>Pseudomonadati</taxon>
        <taxon>Pseudomonadota</taxon>
        <taxon>Alphaproteobacteria</taxon>
        <taxon>Maricaulales</taxon>
        <taxon>Maricaulaceae</taxon>
        <taxon>Marinicauda</taxon>
    </lineage>
</organism>
<proteinExistence type="predicted"/>
<dbReference type="EMBL" id="QEXV01000004">
    <property type="protein sequence ID" value="PWE17079.1"/>
    <property type="molecule type" value="Genomic_DNA"/>
</dbReference>
<dbReference type="AlphaFoldDB" id="A0A2U2BSU4"/>
<dbReference type="Proteomes" id="UP000245168">
    <property type="component" value="Unassembled WGS sequence"/>
</dbReference>
<evidence type="ECO:0000313" key="2">
    <source>
        <dbReference type="EMBL" id="PWE17079.1"/>
    </source>
</evidence>
<sequence>MESLISLVLSAVVWIQLAAAGALSVMLADIRGAEFHATDLTPLGLLAGAAGCALLARRLRRRG</sequence>
<keyword evidence="1" id="KW-0812">Transmembrane</keyword>
<dbReference type="RefSeq" id="WP_109253303.1">
    <property type="nucleotide sequence ID" value="NZ_QEXV01000004.1"/>
</dbReference>
<feature type="transmembrane region" description="Helical" evidence="1">
    <location>
        <begin position="40"/>
        <end position="56"/>
    </location>
</feature>
<evidence type="ECO:0000313" key="3">
    <source>
        <dbReference type="Proteomes" id="UP000245168"/>
    </source>
</evidence>
<gene>
    <name evidence="2" type="ORF">DDZ18_10280</name>
</gene>
<reference evidence="3" key="1">
    <citation type="submission" date="2018-05" db="EMBL/GenBank/DDBJ databases">
        <authorList>
            <person name="Liu B.-T."/>
        </authorList>
    </citation>
    <scope>NUCLEOTIDE SEQUENCE [LARGE SCALE GENOMIC DNA]</scope>
    <source>
        <strain evidence="3">WD6-1</strain>
    </source>
</reference>